<dbReference type="EMBL" id="CAEZTY010000036">
    <property type="protein sequence ID" value="CAB4586934.1"/>
    <property type="molecule type" value="Genomic_DNA"/>
</dbReference>
<feature type="compositionally biased region" description="Basic and acidic residues" evidence="1">
    <location>
        <begin position="1"/>
        <end position="17"/>
    </location>
</feature>
<name>A0A6J6FIW6_9ZZZZ</name>
<dbReference type="AlphaFoldDB" id="A0A6J6FIW6"/>
<sequence>MEKFGSAGGRERDRVELEQNPLVIPVRSSTHGRQHDTRAPSLLV</sequence>
<accession>A0A6J6FIW6</accession>
<reference evidence="2" key="1">
    <citation type="submission" date="2020-05" db="EMBL/GenBank/DDBJ databases">
        <authorList>
            <person name="Chiriac C."/>
            <person name="Salcher M."/>
            <person name="Ghai R."/>
            <person name="Kavagutti S V."/>
        </authorList>
    </citation>
    <scope>NUCLEOTIDE SEQUENCE</scope>
</reference>
<gene>
    <name evidence="2" type="ORF">UFOPK1762_01075</name>
</gene>
<organism evidence="2">
    <name type="scientific">freshwater metagenome</name>
    <dbReference type="NCBI Taxonomy" id="449393"/>
    <lineage>
        <taxon>unclassified sequences</taxon>
        <taxon>metagenomes</taxon>
        <taxon>ecological metagenomes</taxon>
    </lineage>
</organism>
<feature type="region of interest" description="Disordered" evidence="1">
    <location>
        <begin position="1"/>
        <end position="44"/>
    </location>
</feature>
<proteinExistence type="predicted"/>
<protein>
    <submittedName>
        <fullName evidence="2">Unannotated protein</fullName>
    </submittedName>
</protein>
<evidence type="ECO:0000256" key="1">
    <source>
        <dbReference type="SAM" id="MobiDB-lite"/>
    </source>
</evidence>
<evidence type="ECO:0000313" key="2">
    <source>
        <dbReference type="EMBL" id="CAB4586934.1"/>
    </source>
</evidence>